<dbReference type="OrthoDB" id="3262992at2759"/>
<reference evidence="2" key="1">
    <citation type="journal article" date="2020" name="New Phytol.">
        <title>Comparative genomics reveals dynamic genome evolution in host specialist ectomycorrhizal fungi.</title>
        <authorList>
            <person name="Lofgren L.A."/>
            <person name="Nguyen N.H."/>
            <person name="Vilgalys R."/>
            <person name="Ruytinx J."/>
            <person name="Liao H.L."/>
            <person name="Branco S."/>
            <person name="Kuo A."/>
            <person name="LaButti K."/>
            <person name="Lipzen A."/>
            <person name="Andreopoulos W."/>
            <person name="Pangilinan J."/>
            <person name="Riley R."/>
            <person name="Hundley H."/>
            <person name="Na H."/>
            <person name="Barry K."/>
            <person name="Grigoriev I.V."/>
            <person name="Stajich J.E."/>
            <person name="Kennedy P.G."/>
        </authorList>
    </citation>
    <scope>NUCLEOTIDE SEQUENCE</scope>
    <source>
        <strain evidence="2">MN1</strain>
    </source>
</reference>
<dbReference type="EMBL" id="JABBWG010000005">
    <property type="protein sequence ID" value="KAG1822548.1"/>
    <property type="molecule type" value="Genomic_DNA"/>
</dbReference>
<sequence>MAHKTWSLAQDKPRNNTENRQNKQSKKGTSRLLRILISESAHLIWVLRCEKTISSTEARKINRTQIFQNLVTATWTDIITSTDPLPKNWAIALEVLVGIKQPRPSPNEAPR</sequence>
<evidence type="ECO:0000256" key="1">
    <source>
        <dbReference type="SAM" id="MobiDB-lite"/>
    </source>
</evidence>
<evidence type="ECO:0000313" key="3">
    <source>
        <dbReference type="Proteomes" id="UP000807769"/>
    </source>
</evidence>
<dbReference type="AlphaFoldDB" id="A0A9P7EHZ4"/>
<comment type="caution">
    <text evidence="2">The sequence shown here is derived from an EMBL/GenBank/DDBJ whole genome shotgun (WGS) entry which is preliminary data.</text>
</comment>
<feature type="compositionally biased region" description="Basic and acidic residues" evidence="1">
    <location>
        <begin position="11"/>
        <end position="21"/>
    </location>
</feature>
<accession>A0A9P7EHZ4</accession>
<gene>
    <name evidence="2" type="ORF">BJ212DRAFT_1328785</name>
</gene>
<proteinExistence type="predicted"/>
<keyword evidence="3" id="KW-1185">Reference proteome</keyword>
<feature type="region of interest" description="Disordered" evidence="1">
    <location>
        <begin position="1"/>
        <end position="28"/>
    </location>
</feature>
<dbReference type="GeneID" id="64628690"/>
<protein>
    <submittedName>
        <fullName evidence="2">Uncharacterized protein</fullName>
    </submittedName>
</protein>
<dbReference type="Proteomes" id="UP000807769">
    <property type="component" value="Unassembled WGS sequence"/>
</dbReference>
<organism evidence="2 3">
    <name type="scientific">Suillus subaureus</name>
    <dbReference type="NCBI Taxonomy" id="48587"/>
    <lineage>
        <taxon>Eukaryota</taxon>
        <taxon>Fungi</taxon>
        <taxon>Dikarya</taxon>
        <taxon>Basidiomycota</taxon>
        <taxon>Agaricomycotina</taxon>
        <taxon>Agaricomycetes</taxon>
        <taxon>Agaricomycetidae</taxon>
        <taxon>Boletales</taxon>
        <taxon>Suillineae</taxon>
        <taxon>Suillaceae</taxon>
        <taxon>Suillus</taxon>
    </lineage>
</organism>
<evidence type="ECO:0000313" key="2">
    <source>
        <dbReference type="EMBL" id="KAG1822548.1"/>
    </source>
</evidence>
<dbReference type="RefSeq" id="XP_041196954.1">
    <property type="nucleotide sequence ID" value="XM_041334673.1"/>
</dbReference>
<name>A0A9P7EHZ4_9AGAM</name>